<proteinExistence type="predicted"/>
<sequence>MALKPKEVSKILGVTVKTLQRWDREKILVAYRTPTNRRFYTREQIEKYLKGDK</sequence>
<dbReference type="GO" id="GO:0006355">
    <property type="term" value="P:regulation of DNA-templated transcription"/>
    <property type="evidence" value="ECO:0007669"/>
    <property type="project" value="InterPro"/>
</dbReference>
<accession>A0A0D3MVS6</accession>
<organism evidence="2 3">
    <name type="scientific">Staphylococcus phage vB_SepM_ phiIPLA-C1C</name>
    <dbReference type="NCBI Taxonomy" id="1572704"/>
    <lineage>
        <taxon>Viruses</taxon>
        <taxon>Duplodnaviria</taxon>
        <taxon>Heunggongvirae</taxon>
        <taxon>Uroviricota</taxon>
        <taxon>Caudoviricetes</taxon>
        <taxon>Herelleviridae</taxon>
        <taxon>Twortvirinae</taxon>
        <taxon>Sepunavirus</taxon>
        <taxon>Sepunavirus IPLAC1C</taxon>
    </lineage>
</organism>
<reference evidence="2 3" key="1">
    <citation type="journal article" date="2015" name="Appl. Environ. Microbiol.">
        <title>Two Phages, phiIPLA-RODI and phiIPLA-C1C, Lyse Mono- and Dual-Species Staphylococcal Biofilms.</title>
        <authorList>
            <person name="Gutierrez D."/>
            <person name="Vandenheuvel D."/>
            <person name="Martinez B."/>
            <person name="Rodriguez A."/>
            <person name="Lavigne R."/>
            <person name="Garcia P."/>
        </authorList>
    </citation>
    <scope>NUCLEOTIDE SEQUENCE [LARGE SCALE GENOMIC DNA]</scope>
</reference>
<dbReference type="CDD" id="cd04762">
    <property type="entry name" value="HTH_MerR-trunc"/>
    <property type="match status" value="1"/>
</dbReference>
<dbReference type="RefSeq" id="YP_009214628.1">
    <property type="nucleotide sequence ID" value="NC_028962.1"/>
</dbReference>
<dbReference type="KEGG" id="vg:26641045"/>
<protein>
    <submittedName>
        <fullName evidence="2">Resolvase</fullName>
    </submittedName>
</protein>
<evidence type="ECO:0000313" key="2">
    <source>
        <dbReference type="EMBL" id="AJA42348.1"/>
    </source>
</evidence>
<dbReference type="Gene3D" id="1.10.1660.10">
    <property type="match status" value="1"/>
</dbReference>
<dbReference type="Proteomes" id="UP000032689">
    <property type="component" value="Segment"/>
</dbReference>
<feature type="domain" description="HTH merR-type" evidence="1">
    <location>
        <begin position="2"/>
        <end position="47"/>
    </location>
</feature>
<dbReference type="InterPro" id="IPR000551">
    <property type="entry name" value="MerR-type_HTH_dom"/>
</dbReference>
<dbReference type="InterPro" id="IPR009061">
    <property type="entry name" value="DNA-bd_dom_put_sf"/>
</dbReference>
<evidence type="ECO:0000313" key="3">
    <source>
        <dbReference type="Proteomes" id="UP000032689"/>
    </source>
</evidence>
<dbReference type="EMBL" id="KP027447">
    <property type="protein sequence ID" value="AJA42348.1"/>
    <property type="molecule type" value="Genomic_DNA"/>
</dbReference>
<dbReference type="OrthoDB" id="29063at10239"/>
<dbReference type="Pfam" id="PF13411">
    <property type="entry name" value="MerR_1"/>
    <property type="match status" value="1"/>
</dbReference>
<dbReference type="GeneID" id="26641045"/>
<name>A0A0D3MVS6_9CAUD</name>
<dbReference type="PROSITE" id="PS50937">
    <property type="entry name" value="HTH_MERR_2"/>
    <property type="match status" value="1"/>
</dbReference>
<evidence type="ECO:0000259" key="1">
    <source>
        <dbReference type="PROSITE" id="PS50937"/>
    </source>
</evidence>
<dbReference type="SUPFAM" id="SSF46955">
    <property type="entry name" value="Putative DNA-binding domain"/>
    <property type="match status" value="1"/>
</dbReference>
<dbReference type="GO" id="GO:0003677">
    <property type="term" value="F:DNA binding"/>
    <property type="evidence" value="ECO:0007669"/>
    <property type="project" value="InterPro"/>
</dbReference>
<keyword evidence="3" id="KW-1185">Reference proteome</keyword>